<dbReference type="EMBL" id="JAUHHV010000007">
    <property type="protein sequence ID" value="KAK1417374.1"/>
    <property type="molecule type" value="Genomic_DNA"/>
</dbReference>
<protein>
    <submittedName>
        <fullName evidence="3">Uncharacterized protein</fullName>
    </submittedName>
</protein>
<gene>
    <name evidence="3" type="ORF">QVD17_26501</name>
</gene>
<keyword evidence="4" id="KW-1185">Reference proteome</keyword>
<keyword evidence="2" id="KW-0732">Signal</keyword>
<sequence length="117" mass="12680">MLSSNKSKACTIVVLFLLLFFVVEDEVLAAVVLKQTPLTHRGLLNWIFHPNLDFRAKISMKDGEEASVKEAVATSLGEGKSALEDSAKSAADVTKETAQKLFSSSPSSPQQIQSNEL</sequence>
<name>A0AAD8K7J5_TARER</name>
<evidence type="ECO:0000313" key="4">
    <source>
        <dbReference type="Proteomes" id="UP001229421"/>
    </source>
</evidence>
<evidence type="ECO:0000313" key="3">
    <source>
        <dbReference type="EMBL" id="KAK1417374.1"/>
    </source>
</evidence>
<accession>A0AAD8K7J5</accession>
<feature type="signal peptide" evidence="2">
    <location>
        <begin position="1"/>
        <end position="29"/>
    </location>
</feature>
<feature type="region of interest" description="Disordered" evidence="1">
    <location>
        <begin position="97"/>
        <end position="117"/>
    </location>
</feature>
<evidence type="ECO:0000256" key="1">
    <source>
        <dbReference type="SAM" id="MobiDB-lite"/>
    </source>
</evidence>
<feature type="compositionally biased region" description="Low complexity" evidence="1">
    <location>
        <begin position="103"/>
        <end position="117"/>
    </location>
</feature>
<reference evidence="3" key="1">
    <citation type="journal article" date="2023" name="bioRxiv">
        <title>Improved chromosome-level genome assembly for marigold (Tagetes erecta).</title>
        <authorList>
            <person name="Jiang F."/>
            <person name="Yuan L."/>
            <person name="Wang S."/>
            <person name="Wang H."/>
            <person name="Xu D."/>
            <person name="Wang A."/>
            <person name="Fan W."/>
        </authorList>
    </citation>
    <scope>NUCLEOTIDE SEQUENCE</scope>
    <source>
        <strain evidence="3">WSJ</strain>
        <tissue evidence="3">Leaf</tissue>
    </source>
</reference>
<dbReference type="Proteomes" id="UP001229421">
    <property type="component" value="Unassembled WGS sequence"/>
</dbReference>
<evidence type="ECO:0000256" key="2">
    <source>
        <dbReference type="SAM" id="SignalP"/>
    </source>
</evidence>
<comment type="caution">
    <text evidence="3">The sequence shown here is derived from an EMBL/GenBank/DDBJ whole genome shotgun (WGS) entry which is preliminary data.</text>
</comment>
<dbReference type="PANTHER" id="PTHR35463">
    <property type="entry name" value="TRANSMEMBRANE PROTEIN"/>
    <property type="match status" value="1"/>
</dbReference>
<dbReference type="AlphaFoldDB" id="A0AAD8K7J5"/>
<feature type="chain" id="PRO_5042088668" evidence="2">
    <location>
        <begin position="30"/>
        <end position="117"/>
    </location>
</feature>
<organism evidence="3 4">
    <name type="scientific">Tagetes erecta</name>
    <name type="common">African marigold</name>
    <dbReference type="NCBI Taxonomy" id="13708"/>
    <lineage>
        <taxon>Eukaryota</taxon>
        <taxon>Viridiplantae</taxon>
        <taxon>Streptophyta</taxon>
        <taxon>Embryophyta</taxon>
        <taxon>Tracheophyta</taxon>
        <taxon>Spermatophyta</taxon>
        <taxon>Magnoliopsida</taxon>
        <taxon>eudicotyledons</taxon>
        <taxon>Gunneridae</taxon>
        <taxon>Pentapetalae</taxon>
        <taxon>asterids</taxon>
        <taxon>campanulids</taxon>
        <taxon>Asterales</taxon>
        <taxon>Asteraceae</taxon>
        <taxon>Asteroideae</taxon>
        <taxon>Heliantheae alliance</taxon>
        <taxon>Tageteae</taxon>
        <taxon>Tagetes</taxon>
    </lineage>
</organism>
<dbReference type="PANTHER" id="PTHR35463:SF11">
    <property type="entry name" value="TRANSMEMBRANE PROTEIN"/>
    <property type="match status" value="1"/>
</dbReference>
<proteinExistence type="predicted"/>